<feature type="region of interest" description="Disordered" evidence="1">
    <location>
        <begin position="244"/>
        <end position="265"/>
    </location>
</feature>
<evidence type="ECO:0000313" key="4">
    <source>
        <dbReference type="WBParaSite" id="MCU_006476-RA"/>
    </source>
</evidence>
<keyword evidence="3" id="KW-0732">Signal</keyword>
<keyword evidence="2" id="KW-0472">Membrane</keyword>
<accession>A0A5K3F9A1</accession>
<dbReference type="PANTHER" id="PTHR23352:SF2">
    <property type="entry name" value="NEURAL PROLIFERATION DIFFERENTIATION AND CONTROL PROTEIN 1"/>
    <property type="match status" value="1"/>
</dbReference>
<name>A0A5K3F9A1_MESCO</name>
<keyword evidence="2" id="KW-0812">Transmembrane</keyword>
<dbReference type="AlphaFoldDB" id="A0A5K3F9A1"/>
<feature type="chain" id="PRO_5024274220" evidence="3">
    <location>
        <begin position="28"/>
        <end position="265"/>
    </location>
</feature>
<dbReference type="WBParaSite" id="MCU_006476-RA">
    <property type="protein sequence ID" value="MCU_006476-RA"/>
    <property type="gene ID" value="MCU_006476"/>
</dbReference>
<dbReference type="GO" id="GO:0016020">
    <property type="term" value="C:membrane"/>
    <property type="evidence" value="ECO:0007669"/>
    <property type="project" value="InterPro"/>
</dbReference>
<feature type="region of interest" description="Disordered" evidence="1">
    <location>
        <begin position="201"/>
        <end position="224"/>
    </location>
</feature>
<feature type="region of interest" description="Disordered" evidence="1">
    <location>
        <begin position="158"/>
        <end position="178"/>
    </location>
</feature>
<evidence type="ECO:0000256" key="2">
    <source>
        <dbReference type="SAM" id="Phobius"/>
    </source>
</evidence>
<proteinExistence type="predicted"/>
<evidence type="ECO:0000256" key="1">
    <source>
        <dbReference type="SAM" id="MobiDB-lite"/>
    </source>
</evidence>
<organism evidence="4">
    <name type="scientific">Mesocestoides corti</name>
    <name type="common">Flatworm</name>
    <dbReference type="NCBI Taxonomy" id="53468"/>
    <lineage>
        <taxon>Eukaryota</taxon>
        <taxon>Metazoa</taxon>
        <taxon>Spiralia</taxon>
        <taxon>Lophotrochozoa</taxon>
        <taxon>Platyhelminthes</taxon>
        <taxon>Cestoda</taxon>
        <taxon>Eucestoda</taxon>
        <taxon>Cyclophyllidea</taxon>
        <taxon>Mesocestoididae</taxon>
        <taxon>Mesocestoides</taxon>
    </lineage>
</organism>
<evidence type="ECO:0000256" key="3">
    <source>
        <dbReference type="SAM" id="SignalP"/>
    </source>
</evidence>
<dbReference type="PANTHER" id="PTHR23352">
    <property type="entry name" value="NEURAL PROLIFERATION DIFFERENTIATION AND CONTROL PROTEIN-1 NPDC-1 PROTEIN"/>
    <property type="match status" value="1"/>
</dbReference>
<protein>
    <submittedName>
        <fullName evidence="4">Neural proliferation differentiation and control protein 1</fullName>
    </submittedName>
</protein>
<dbReference type="Pfam" id="PF06809">
    <property type="entry name" value="NPDC1"/>
    <property type="match status" value="1"/>
</dbReference>
<feature type="compositionally biased region" description="Polar residues" evidence="1">
    <location>
        <begin position="253"/>
        <end position="265"/>
    </location>
</feature>
<dbReference type="InterPro" id="IPR009635">
    <property type="entry name" value="NPDC1"/>
</dbReference>
<reference evidence="4" key="1">
    <citation type="submission" date="2019-11" db="UniProtKB">
        <authorList>
            <consortium name="WormBaseParasite"/>
        </authorList>
    </citation>
    <scope>IDENTIFICATION</scope>
</reference>
<feature type="signal peptide" evidence="3">
    <location>
        <begin position="1"/>
        <end position="27"/>
    </location>
</feature>
<sequence>MLPPLETPSTLVLLIVLPLLASSHIYGDNLDLGDDEGGYLLGKPNGEEFMPFTHPDHESSLRFHDRWISRDDFQAGGDAEQPPNMMDTFEKFKRQAVKSVVPGDDPSRLSGSASSKSKLGGLLSWQLAALLSVLCVGAAVVGVILGVLYWPKSAFGERTEPGDEVGKAGIGGVDSEGDRSLAHSAQMYHYQQQKQQMLAMQQASGKVRSLDSNSDSGDECDEPDVNVYECPGLAVVSELEVKNPLYKDEPTEASGTQNTGADVPK</sequence>
<keyword evidence="2" id="KW-1133">Transmembrane helix</keyword>
<feature type="transmembrane region" description="Helical" evidence="2">
    <location>
        <begin position="125"/>
        <end position="150"/>
    </location>
</feature>